<dbReference type="SMART" id="SM00861">
    <property type="entry name" value="Transket_pyr"/>
    <property type="match status" value="1"/>
</dbReference>
<evidence type="ECO:0000313" key="5">
    <source>
        <dbReference type="EMBL" id="HEG92155.1"/>
    </source>
</evidence>
<dbReference type="Pfam" id="PF02779">
    <property type="entry name" value="Transket_pyr"/>
    <property type="match status" value="1"/>
</dbReference>
<dbReference type="InterPro" id="IPR009014">
    <property type="entry name" value="Transketo_C/PFOR_II"/>
</dbReference>
<dbReference type="Gene3D" id="3.40.50.920">
    <property type="match status" value="1"/>
</dbReference>
<dbReference type="GO" id="GO:0016491">
    <property type="term" value="F:oxidoreductase activity"/>
    <property type="evidence" value="ECO:0007669"/>
    <property type="project" value="UniProtKB-KW"/>
</dbReference>
<accession>A0A831X9A6</accession>
<keyword evidence="3" id="KW-0786">Thiamine pyrophosphate</keyword>
<evidence type="ECO:0000256" key="2">
    <source>
        <dbReference type="ARBA" id="ARBA00023002"/>
    </source>
</evidence>
<evidence type="ECO:0000256" key="3">
    <source>
        <dbReference type="ARBA" id="ARBA00023052"/>
    </source>
</evidence>
<keyword evidence="2" id="KW-0560">Oxidoreductase</keyword>
<dbReference type="AlphaFoldDB" id="A0A831X9A6"/>
<organism evidence="5">
    <name type="scientific">Thermorudis peleae</name>
    <dbReference type="NCBI Taxonomy" id="1382356"/>
    <lineage>
        <taxon>Bacteria</taxon>
        <taxon>Pseudomonadati</taxon>
        <taxon>Thermomicrobiota</taxon>
        <taxon>Thermomicrobia</taxon>
        <taxon>Thermomicrobia incertae sedis</taxon>
        <taxon>Thermorudis</taxon>
    </lineage>
</organism>
<dbReference type="EMBL" id="DSIY01000278">
    <property type="protein sequence ID" value="HEG92155.1"/>
    <property type="molecule type" value="Genomic_DNA"/>
</dbReference>
<reference evidence="5" key="1">
    <citation type="journal article" date="2020" name="mSystems">
        <title>Genome- and Community-Level Interaction Insights into Carbon Utilization and Element Cycling Functions of Hydrothermarchaeota in Hydrothermal Sediment.</title>
        <authorList>
            <person name="Zhou Z."/>
            <person name="Liu Y."/>
            <person name="Xu W."/>
            <person name="Pan J."/>
            <person name="Luo Z.H."/>
            <person name="Li M."/>
        </authorList>
    </citation>
    <scope>NUCLEOTIDE SEQUENCE [LARGE SCALE GENOMIC DNA]</scope>
    <source>
        <strain evidence="5">SpSt-210</strain>
    </source>
</reference>
<protein>
    <submittedName>
        <fullName evidence="5">Alpha-ketoacid dehydrogenase subunit beta</fullName>
    </submittedName>
</protein>
<dbReference type="FunFam" id="3.40.50.920:FF:000001">
    <property type="entry name" value="Pyruvate dehydrogenase E1 beta subunit"/>
    <property type="match status" value="1"/>
</dbReference>
<dbReference type="PANTHER" id="PTHR43257:SF2">
    <property type="entry name" value="PYRUVATE DEHYDROGENASE E1 COMPONENT SUBUNIT BETA"/>
    <property type="match status" value="1"/>
</dbReference>
<proteinExistence type="predicted"/>
<dbReference type="Pfam" id="PF02780">
    <property type="entry name" value="Transketolase_C"/>
    <property type="match status" value="1"/>
</dbReference>
<dbReference type="PANTHER" id="PTHR43257">
    <property type="entry name" value="PYRUVATE DEHYDROGENASE E1 COMPONENT BETA SUBUNIT"/>
    <property type="match status" value="1"/>
</dbReference>
<sequence length="321" mass="34472">MPRERAYIEAINEAIVEEMQRDPSVVFYGQNIALTDEDPMVKAFGRQRVRVTPISETAEMGMAVGAALVGLRPVVELLMTDFMLVGLDQVLNEAARMRFKSGGQVAMPIVFKAGYGFAAGWSVQHTNCWYSLFLGAPGLKVVAPSTAADAKGLMKAAIRDDNPVVYLHHYLLTLVPGEVPDDDHVVPIGLADVKRAGDDVTIVATGWMVQHALTAAQQLAGEGIQAEVVDPRTLAPLDTATILRSVEKTGRVVLVDQAPRHASVAALIAAEIAEAGFRALKAPPRLVTALDYPVPYSKPLEEHVLPSVEKIVQAVRGVLAA</sequence>
<evidence type="ECO:0000256" key="1">
    <source>
        <dbReference type="ARBA" id="ARBA00001964"/>
    </source>
</evidence>
<evidence type="ECO:0000259" key="4">
    <source>
        <dbReference type="SMART" id="SM00861"/>
    </source>
</evidence>
<comment type="cofactor">
    <cofactor evidence="1">
        <name>thiamine diphosphate</name>
        <dbReference type="ChEBI" id="CHEBI:58937"/>
    </cofactor>
</comment>
<gene>
    <name evidence="5" type="ORF">ENP34_12070</name>
</gene>
<dbReference type="InterPro" id="IPR033248">
    <property type="entry name" value="Transketolase_C"/>
</dbReference>
<comment type="caution">
    <text evidence="5">The sequence shown here is derived from an EMBL/GenBank/DDBJ whole genome shotgun (WGS) entry which is preliminary data.</text>
</comment>
<dbReference type="SUPFAM" id="SSF52922">
    <property type="entry name" value="TK C-terminal domain-like"/>
    <property type="match status" value="1"/>
</dbReference>
<dbReference type="InterPro" id="IPR029061">
    <property type="entry name" value="THDP-binding"/>
</dbReference>
<dbReference type="SUPFAM" id="SSF52518">
    <property type="entry name" value="Thiamin diphosphate-binding fold (THDP-binding)"/>
    <property type="match status" value="1"/>
</dbReference>
<dbReference type="InterPro" id="IPR005475">
    <property type="entry name" value="Transketolase-like_Pyr-bd"/>
</dbReference>
<name>A0A831X9A6_9BACT</name>
<dbReference type="Gene3D" id="3.40.50.970">
    <property type="match status" value="1"/>
</dbReference>
<feature type="domain" description="Transketolase-like pyrimidine-binding" evidence="4">
    <location>
        <begin position="5"/>
        <end position="175"/>
    </location>
</feature>